<dbReference type="FunFam" id="3.30.420.150:FF:000006">
    <property type="entry name" value="Ppx/GppA family phosphatase"/>
    <property type="match status" value="1"/>
</dbReference>
<comment type="similarity">
    <text evidence="1">Belongs to the GppA/Ppx family.</text>
</comment>
<dbReference type="RefSeq" id="WP_101644082.1">
    <property type="nucleotide sequence ID" value="NZ_FXZE01000014.1"/>
</dbReference>
<dbReference type="Proteomes" id="UP000234342">
    <property type="component" value="Unassembled WGS sequence"/>
</dbReference>
<dbReference type="CDD" id="cd24056">
    <property type="entry name" value="ASKHA_NBD_MtPPX1-like"/>
    <property type="match status" value="1"/>
</dbReference>
<evidence type="ECO:0000313" key="5">
    <source>
        <dbReference type="Proteomes" id="UP000234342"/>
    </source>
</evidence>
<protein>
    <submittedName>
        <fullName evidence="4">Exopolyphosphatase / guanosine-5'-triphosphate,3'-diphosphate pyrophosphatase</fullName>
        <ecNumber evidence="4">3.6.1.11</ecNumber>
        <ecNumber evidence="4">3.6.1.40</ecNumber>
    </submittedName>
</protein>
<dbReference type="InterPro" id="IPR043129">
    <property type="entry name" value="ATPase_NBD"/>
</dbReference>
<dbReference type="EMBL" id="FXZE01000014">
    <property type="protein sequence ID" value="SMX95627.1"/>
    <property type="molecule type" value="Genomic_DNA"/>
</dbReference>
<dbReference type="InterPro" id="IPR050273">
    <property type="entry name" value="GppA/Ppx_hydrolase"/>
</dbReference>
<reference evidence="5" key="1">
    <citation type="submission" date="2017-03" db="EMBL/GenBank/DDBJ databases">
        <authorList>
            <person name="Monnet C."/>
        </authorList>
    </citation>
    <scope>NUCLEOTIDE SEQUENCE [LARGE SCALE GENOMIC DNA]</scope>
    <source>
        <strain evidence="5">P10</strain>
    </source>
</reference>
<dbReference type="EC" id="3.6.1.40" evidence="4"/>
<evidence type="ECO:0000256" key="2">
    <source>
        <dbReference type="ARBA" id="ARBA00022801"/>
    </source>
</evidence>
<keyword evidence="5" id="KW-1185">Reference proteome</keyword>
<accession>A0A2H1K759</accession>
<organism evidence="4 5">
    <name type="scientific">Brevibacterium antiquum</name>
    <dbReference type="NCBI Taxonomy" id="234835"/>
    <lineage>
        <taxon>Bacteria</taxon>
        <taxon>Bacillati</taxon>
        <taxon>Actinomycetota</taxon>
        <taxon>Actinomycetes</taxon>
        <taxon>Micrococcales</taxon>
        <taxon>Brevibacteriaceae</taxon>
        <taxon>Brevibacterium</taxon>
    </lineage>
</organism>
<dbReference type="Pfam" id="PF02541">
    <property type="entry name" value="Ppx-GppA"/>
    <property type="match status" value="1"/>
</dbReference>
<gene>
    <name evidence="4" type="ORF">BANT10_02772</name>
</gene>
<evidence type="ECO:0000313" key="4">
    <source>
        <dbReference type="EMBL" id="SMX95627.1"/>
    </source>
</evidence>
<dbReference type="GO" id="GO:0004309">
    <property type="term" value="F:exopolyphosphatase activity"/>
    <property type="evidence" value="ECO:0007669"/>
    <property type="project" value="UniProtKB-EC"/>
</dbReference>
<dbReference type="InterPro" id="IPR003695">
    <property type="entry name" value="Ppx_GppA_N"/>
</dbReference>
<dbReference type="SUPFAM" id="SSF53067">
    <property type="entry name" value="Actin-like ATPase domain"/>
    <property type="match status" value="2"/>
</dbReference>
<name>A0A2H1K759_9MICO</name>
<dbReference type="AlphaFoldDB" id="A0A2H1K759"/>
<feature type="domain" description="Ppx/GppA phosphatase N-terminal" evidence="3">
    <location>
        <begin position="28"/>
        <end position="305"/>
    </location>
</feature>
<dbReference type="GO" id="GO:0008894">
    <property type="term" value="F:guanosine-5'-triphosphate,3'-diphosphate diphosphatase activity"/>
    <property type="evidence" value="ECO:0007669"/>
    <property type="project" value="UniProtKB-EC"/>
</dbReference>
<evidence type="ECO:0000256" key="1">
    <source>
        <dbReference type="ARBA" id="ARBA00007125"/>
    </source>
</evidence>
<keyword evidence="2 4" id="KW-0378">Hydrolase</keyword>
<dbReference type="Gene3D" id="3.30.420.150">
    <property type="entry name" value="Exopolyphosphatase. Domain 2"/>
    <property type="match status" value="1"/>
</dbReference>
<dbReference type="PANTHER" id="PTHR30005:SF0">
    <property type="entry name" value="RETROGRADE REGULATION PROTEIN 2"/>
    <property type="match status" value="1"/>
</dbReference>
<dbReference type="Gene3D" id="3.30.420.40">
    <property type="match status" value="1"/>
</dbReference>
<sequence length="321" mass="33890">MRLAVLDIGSNSVHLLVVDAHVGAPPLPATSHKEVLRLAEYLGDDGMIDAAGQERLHNFIAEAVEIAEDQGSEQILAFATSAVRDAPNGAELIDAINAQLGVTLNVMSGKDEARVTFLAVRRWFGWSAGKILLLDIGGGSLEIAAGQDEYPEAAVSVPLGAGRTYSDFLPDALPSAEDIHSLQKYARSQIGRIAGKINRVGAADQVVGSSKTFRSLARIAGAAPSGDGIYAPRKLFRRDLAGIIETLASRTPEERATLPGVSQARAGQVLAGAIVADAAFAIFDVNVMSISPWALREGIIMRKLDLLDSAETSSAMRVELV</sequence>
<evidence type="ECO:0000259" key="3">
    <source>
        <dbReference type="Pfam" id="PF02541"/>
    </source>
</evidence>
<dbReference type="PANTHER" id="PTHR30005">
    <property type="entry name" value="EXOPOLYPHOSPHATASE"/>
    <property type="match status" value="1"/>
</dbReference>
<dbReference type="EC" id="3.6.1.11" evidence="4"/>
<proteinExistence type="inferred from homology"/>